<dbReference type="EMBL" id="CP006918">
    <property type="protein sequence ID" value="AHM78463.1"/>
    <property type="molecule type" value="Genomic_DNA"/>
</dbReference>
<dbReference type="AlphaFoldDB" id="W8US40"/>
<organism evidence="1 2">
    <name type="scientific">Klebsiella pneumoniae 30684/NJST258_2</name>
    <dbReference type="NCBI Taxonomy" id="1420013"/>
    <lineage>
        <taxon>Bacteria</taxon>
        <taxon>Pseudomonadati</taxon>
        <taxon>Pseudomonadota</taxon>
        <taxon>Gammaproteobacteria</taxon>
        <taxon>Enterobacterales</taxon>
        <taxon>Enterobacteriaceae</taxon>
        <taxon>Klebsiella/Raoultella group</taxon>
        <taxon>Klebsiella</taxon>
        <taxon>Klebsiella pneumoniae complex</taxon>
    </lineage>
</organism>
<evidence type="ECO:0000313" key="1">
    <source>
        <dbReference type="EMBL" id="AHM78463.1"/>
    </source>
</evidence>
<proteinExistence type="predicted"/>
<gene>
    <name evidence="1" type="ORF">KPNJ2_01683</name>
</gene>
<accession>W8US40</accession>
<reference evidence="1 2" key="1">
    <citation type="journal article" date="2014" name="Proc. Natl. Acad. Sci. U.S.A.">
        <title>Molecular dissection of the evolution of carbapenem-resistant multilocus sequence type 258 Klebsiella pneumoniae.</title>
        <authorList>
            <person name="Deleo F.R."/>
            <person name="Chen L."/>
            <person name="Porcella S.F."/>
            <person name="Martens C.A."/>
            <person name="Kobayashi S.D."/>
            <person name="Porter A.R."/>
            <person name="Chavda K.D."/>
            <person name="Jacobs M.R."/>
            <person name="Mathema B."/>
            <person name="Olsen R.J."/>
            <person name="Bonomo R.A."/>
            <person name="Musser J.M."/>
            <person name="Kreiswirth B.N."/>
        </authorList>
    </citation>
    <scope>NUCLEOTIDE SEQUENCE [LARGE SCALE GENOMIC DNA]</scope>
    <source>
        <strain evidence="1">30684/NJST258_2</strain>
    </source>
</reference>
<name>W8US40_KLEPN</name>
<dbReference type="KEGG" id="kps:KPNJ2_01683"/>
<dbReference type="Proteomes" id="UP000019586">
    <property type="component" value="Chromosome"/>
</dbReference>
<protein>
    <submittedName>
        <fullName evidence="1">Uncharacterized protein</fullName>
    </submittedName>
</protein>
<evidence type="ECO:0000313" key="2">
    <source>
        <dbReference type="Proteomes" id="UP000019586"/>
    </source>
</evidence>
<dbReference type="HOGENOM" id="CLU_3389883_0_0_6"/>
<sequence>MMISAYFPDHFAVKKVPLNLQIETSCGNFETS</sequence>